<organism evidence="10 11">
    <name type="scientific">Sagittula salina</name>
    <dbReference type="NCBI Taxonomy" id="2820268"/>
    <lineage>
        <taxon>Bacteria</taxon>
        <taxon>Pseudomonadati</taxon>
        <taxon>Pseudomonadota</taxon>
        <taxon>Alphaproteobacteria</taxon>
        <taxon>Rhodobacterales</taxon>
        <taxon>Roseobacteraceae</taxon>
        <taxon>Sagittula</taxon>
    </lineage>
</organism>
<keyword evidence="6" id="KW-0560">Oxidoreductase</keyword>
<dbReference type="PANTHER" id="PTHR47354">
    <property type="entry name" value="NADH OXIDOREDUCTASE HCR"/>
    <property type="match status" value="1"/>
</dbReference>
<dbReference type="PROSITE" id="PS51384">
    <property type="entry name" value="FAD_FR"/>
    <property type="match status" value="1"/>
</dbReference>
<keyword evidence="3" id="KW-0001">2Fe-2S</keyword>
<proteinExistence type="predicted"/>
<dbReference type="GO" id="GO:0046872">
    <property type="term" value="F:metal ion binding"/>
    <property type="evidence" value="ECO:0007669"/>
    <property type="project" value="UniProtKB-KW"/>
</dbReference>
<keyword evidence="2" id="KW-0285">Flavoprotein</keyword>
<evidence type="ECO:0000256" key="4">
    <source>
        <dbReference type="ARBA" id="ARBA00022723"/>
    </source>
</evidence>
<evidence type="ECO:0000313" key="10">
    <source>
        <dbReference type="EMBL" id="MBP0483605.1"/>
    </source>
</evidence>
<keyword evidence="5" id="KW-0274">FAD</keyword>
<dbReference type="GO" id="GO:0016491">
    <property type="term" value="F:oxidoreductase activity"/>
    <property type="evidence" value="ECO:0007669"/>
    <property type="project" value="UniProtKB-KW"/>
</dbReference>
<dbReference type="Pfam" id="PF00970">
    <property type="entry name" value="FAD_binding_6"/>
    <property type="match status" value="1"/>
</dbReference>
<accession>A0A940S485</accession>
<comment type="caution">
    <text evidence="10">The sequence shown here is derived from an EMBL/GenBank/DDBJ whole genome shotgun (WGS) entry which is preliminary data.</text>
</comment>
<evidence type="ECO:0000313" key="11">
    <source>
        <dbReference type="Proteomes" id="UP000675940"/>
    </source>
</evidence>
<keyword evidence="8" id="KW-0411">Iron-sulfur</keyword>
<dbReference type="InterPro" id="IPR008333">
    <property type="entry name" value="Cbr1-like_FAD-bd_dom"/>
</dbReference>
<dbReference type="CDD" id="cd06196">
    <property type="entry name" value="FNR_like_1"/>
    <property type="match status" value="1"/>
</dbReference>
<dbReference type="Pfam" id="PF00175">
    <property type="entry name" value="NAD_binding_1"/>
    <property type="match status" value="1"/>
</dbReference>
<dbReference type="RefSeq" id="WP_209361534.1">
    <property type="nucleotide sequence ID" value="NZ_JAGISH010000007.1"/>
</dbReference>
<dbReference type="InterPro" id="IPR039261">
    <property type="entry name" value="FNR_nucleotide-bd"/>
</dbReference>
<keyword evidence="11" id="KW-1185">Reference proteome</keyword>
<dbReference type="InterPro" id="IPR017927">
    <property type="entry name" value="FAD-bd_FR_type"/>
</dbReference>
<dbReference type="Gene3D" id="3.40.50.80">
    <property type="entry name" value="Nucleotide-binding domain of ferredoxin-NADP reductase (FNR) module"/>
    <property type="match status" value="1"/>
</dbReference>
<dbReference type="Proteomes" id="UP000675940">
    <property type="component" value="Unassembled WGS sequence"/>
</dbReference>
<protein>
    <submittedName>
        <fullName evidence="10">Flavodoxin reductase</fullName>
    </submittedName>
</protein>
<evidence type="ECO:0000256" key="2">
    <source>
        <dbReference type="ARBA" id="ARBA00022630"/>
    </source>
</evidence>
<evidence type="ECO:0000259" key="9">
    <source>
        <dbReference type="PROSITE" id="PS51384"/>
    </source>
</evidence>
<dbReference type="SUPFAM" id="SSF63380">
    <property type="entry name" value="Riboflavin synthase domain-like"/>
    <property type="match status" value="1"/>
</dbReference>
<sequence length="224" mass="24581">MTHTLTLQSISPVTHDCHHLVFDRPEGFSFAAGQAVDLALDRDGWRQETRPFTFVSLPEEETLQFVIKSYPEHDGVTERIGKLTPGDTVLAEDPWGAISDKGDGIFVAGGAGVTPFIAILRKKLQENGALDGNTLVFSNRTEAEIILKDEFDAMPGLSVVYTVTDEPDSDYARGQVDASFLRDLLDVAEDVVYVCGPDGMVETLPRELVALGVPQKRIITEKFD</sequence>
<evidence type="ECO:0000256" key="6">
    <source>
        <dbReference type="ARBA" id="ARBA00023002"/>
    </source>
</evidence>
<gene>
    <name evidence="10" type="ORF">J5474_14045</name>
</gene>
<reference evidence="10" key="1">
    <citation type="submission" date="2021-03" db="EMBL/GenBank/DDBJ databases">
        <title>Sagittula salina sp. nov. strain M10.9X isolated from the marine waste.</title>
        <authorList>
            <person name="Satari L."/>
            <person name="Molina-Menor E."/>
            <person name="Vidal-Verdu A."/>
            <person name="Pascual J."/>
            <person name="Pereto J."/>
            <person name="Porcar M."/>
        </authorList>
    </citation>
    <scope>NUCLEOTIDE SEQUENCE</scope>
    <source>
        <strain evidence="10">M10.9X</strain>
    </source>
</reference>
<keyword evidence="7" id="KW-0408">Iron</keyword>
<name>A0A940S485_9RHOB</name>
<dbReference type="SUPFAM" id="SSF52343">
    <property type="entry name" value="Ferredoxin reductase-like, C-terminal NADP-linked domain"/>
    <property type="match status" value="1"/>
</dbReference>
<dbReference type="AlphaFoldDB" id="A0A940S485"/>
<keyword evidence="4" id="KW-0479">Metal-binding</keyword>
<dbReference type="GO" id="GO:0051537">
    <property type="term" value="F:2 iron, 2 sulfur cluster binding"/>
    <property type="evidence" value="ECO:0007669"/>
    <property type="project" value="UniProtKB-KW"/>
</dbReference>
<evidence type="ECO:0000256" key="7">
    <source>
        <dbReference type="ARBA" id="ARBA00023004"/>
    </source>
</evidence>
<dbReference type="InterPro" id="IPR017938">
    <property type="entry name" value="Riboflavin_synthase-like_b-brl"/>
</dbReference>
<evidence type="ECO:0000256" key="8">
    <source>
        <dbReference type="ARBA" id="ARBA00023014"/>
    </source>
</evidence>
<feature type="domain" description="FAD-binding FR-type" evidence="9">
    <location>
        <begin position="1"/>
        <end position="101"/>
    </location>
</feature>
<evidence type="ECO:0000256" key="1">
    <source>
        <dbReference type="ARBA" id="ARBA00001974"/>
    </source>
</evidence>
<dbReference type="EMBL" id="JAGISH010000007">
    <property type="protein sequence ID" value="MBP0483605.1"/>
    <property type="molecule type" value="Genomic_DNA"/>
</dbReference>
<dbReference type="InterPro" id="IPR050415">
    <property type="entry name" value="MRET"/>
</dbReference>
<dbReference type="InterPro" id="IPR001433">
    <property type="entry name" value="OxRdtase_FAD/NAD-bd"/>
</dbReference>
<evidence type="ECO:0000256" key="5">
    <source>
        <dbReference type="ARBA" id="ARBA00022827"/>
    </source>
</evidence>
<dbReference type="PANTHER" id="PTHR47354:SF6">
    <property type="entry name" value="NADH OXIDOREDUCTASE HCR"/>
    <property type="match status" value="1"/>
</dbReference>
<evidence type="ECO:0000256" key="3">
    <source>
        <dbReference type="ARBA" id="ARBA00022714"/>
    </source>
</evidence>
<dbReference type="Gene3D" id="2.40.30.10">
    <property type="entry name" value="Translation factors"/>
    <property type="match status" value="1"/>
</dbReference>
<dbReference type="PRINTS" id="PR00410">
    <property type="entry name" value="PHEHYDRXLASE"/>
</dbReference>
<comment type="cofactor">
    <cofactor evidence="1">
        <name>FAD</name>
        <dbReference type="ChEBI" id="CHEBI:57692"/>
    </cofactor>
</comment>